<keyword evidence="1" id="KW-0812">Transmembrane</keyword>
<gene>
    <name evidence="2" type="ORF">J5837_01735</name>
</gene>
<keyword evidence="3" id="KW-1185">Reference proteome</keyword>
<comment type="caution">
    <text evidence="2">The sequence shown here is derived from an EMBL/GenBank/DDBJ whole genome shotgun (WGS) entry which is preliminary data.</text>
</comment>
<feature type="transmembrane region" description="Helical" evidence="1">
    <location>
        <begin position="264"/>
        <end position="285"/>
    </location>
</feature>
<name>A0A941ARR8_9GAMM</name>
<feature type="transmembrane region" description="Helical" evidence="1">
    <location>
        <begin position="344"/>
        <end position="361"/>
    </location>
</feature>
<protein>
    <submittedName>
        <fullName evidence="2">Uncharacterized protein</fullName>
    </submittedName>
</protein>
<organism evidence="2 3">
    <name type="scientific">Pseudoxanthomonas helianthi</name>
    <dbReference type="NCBI Taxonomy" id="1453541"/>
    <lineage>
        <taxon>Bacteria</taxon>
        <taxon>Pseudomonadati</taxon>
        <taxon>Pseudomonadota</taxon>
        <taxon>Gammaproteobacteria</taxon>
        <taxon>Lysobacterales</taxon>
        <taxon>Lysobacteraceae</taxon>
        <taxon>Pseudoxanthomonas</taxon>
    </lineage>
</organism>
<reference evidence="2" key="2">
    <citation type="submission" date="2021-03" db="EMBL/GenBank/DDBJ databases">
        <authorList>
            <person name="Cao W."/>
        </authorList>
    </citation>
    <scope>NUCLEOTIDE SEQUENCE</scope>
    <source>
        <strain evidence="2">110414</strain>
    </source>
</reference>
<reference evidence="2" key="1">
    <citation type="journal article" date="2016" name="Int. J. Syst. Evol. Microbiol.">
        <title>Pseudoxanthomonas helianthi sp. nov., isolated from roots of Jerusalem artichoke (Helianthus tuberosus).</title>
        <authorList>
            <person name="Kittiwongwattana C."/>
            <person name="Thawai C."/>
        </authorList>
    </citation>
    <scope>NUCLEOTIDE SEQUENCE</scope>
    <source>
        <strain evidence="2">110414</strain>
    </source>
</reference>
<dbReference type="EMBL" id="JAGKTC010000001">
    <property type="protein sequence ID" value="MBP3983131.1"/>
    <property type="molecule type" value="Genomic_DNA"/>
</dbReference>
<keyword evidence="1" id="KW-1133">Transmembrane helix</keyword>
<feature type="transmembrane region" description="Helical" evidence="1">
    <location>
        <begin position="79"/>
        <end position="100"/>
    </location>
</feature>
<feature type="transmembrane region" description="Helical" evidence="1">
    <location>
        <begin position="158"/>
        <end position="186"/>
    </location>
</feature>
<evidence type="ECO:0000313" key="2">
    <source>
        <dbReference type="EMBL" id="MBP3983131.1"/>
    </source>
</evidence>
<feature type="transmembrane region" description="Helical" evidence="1">
    <location>
        <begin position="129"/>
        <end position="146"/>
    </location>
</feature>
<feature type="transmembrane region" description="Helical" evidence="1">
    <location>
        <begin position="198"/>
        <end position="218"/>
    </location>
</feature>
<dbReference type="RefSeq" id="WP_210534996.1">
    <property type="nucleotide sequence ID" value="NZ_JAGKTC010000001.1"/>
</dbReference>
<evidence type="ECO:0000256" key="1">
    <source>
        <dbReference type="SAM" id="Phobius"/>
    </source>
</evidence>
<dbReference type="Proteomes" id="UP000673447">
    <property type="component" value="Unassembled WGS sequence"/>
</dbReference>
<keyword evidence="1" id="KW-0472">Membrane</keyword>
<dbReference type="AlphaFoldDB" id="A0A941ARR8"/>
<feature type="transmembrane region" description="Helical" evidence="1">
    <location>
        <begin position="6"/>
        <end position="24"/>
    </location>
</feature>
<sequence>MHFLKTHAWTFALASLAALAIYFFEGHAGLNLWDEGYLWYGSQRVVLGEMPMRDFYAYDPARYYITAAVMRGLHSDGIIAVRIASYAFQALGIWTLLIALKRDHTHISQWNTLLVLILVLLWMFPRHKLFDVSTTIMVVAALAAWIRQPDSRRTLLLGAMVGLAACMGRNHGLYAAVAAALALLVVPQAPISQKWKSFAVLAVGGTLGYSPMLLAMAFSPGFASSFFESIRMLFEIGATNLPISVPWPWLVRIDSGPGVLLRDVAIGLNFVFLLAFPLLALVYLWKSRQGLRPHASITIAAVLVALPYAHFAISRADVSHLAQGAIPAIIAAATWNWPSRKSTWAVGAVLLLNALVVMLPMHPGWQARKESWKEIRIVGGEQLVLPPSTAMEIGALQKTVEHYAGSSNPFVATPYWPGAYALMRRKSPMWEIYSLVPHGPTFQLAEIQRIRSAHPALILLQDYEIDGMPQRRLAANQPLLYQYLVTEYASLPADPSLPSVRILIPPATQTAD</sequence>
<evidence type="ECO:0000313" key="3">
    <source>
        <dbReference type="Proteomes" id="UP000673447"/>
    </source>
</evidence>
<proteinExistence type="predicted"/>
<feature type="transmembrane region" description="Helical" evidence="1">
    <location>
        <begin position="106"/>
        <end position="124"/>
    </location>
</feature>
<feature type="transmembrane region" description="Helical" evidence="1">
    <location>
        <begin position="297"/>
        <end position="313"/>
    </location>
</feature>
<accession>A0A941ARR8</accession>